<name>A0A922I9V8_DERFA</name>
<reference evidence="1" key="1">
    <citation type="submission" date="2013-05" db="EMBL/GenBank/DDBJ databases">
        <authorList>
            <person name="Yim A.K.Y."/>
            <person name="Chan T.F."/>
            <person name="Ji K.M."/>
            <person name="Liu X.Y."/>
            <person name="Zhou J.W."/>
            <person name="Li R.Q."/>
            <person name="Yang K.Y."/>
            <person name="Li J."/>
            <person name="Li M."/>
            <person name="Law P.T.W."/>
            <person name="Wu Y.L."/>
            <person name="Cai Z.L."/>
            <person name="Qin H."/>
            <person name="Bao Y."/>
            <person name="Leung R.K.K."/>
            <person name="Ng P.K.S."/>
            <person name="Zou J."/>
            <person name="Zhong X.J."/>
            <person name="Ran P.X."/>
            <person name="Zhong N.S."/>
            <person name="Liu Z.G."/>
            <person name="Tsui S.K.W."/>
        </authorList>
    </citation>
    <scope>NUCLEOTIDE SEQUENCE</scope>
    <source>
        <strain evidence="1">Derf</strain>
        <tissue evidence="1">Whole organism</tissue>
    </source>
</reference>
<reference evidence="1" key="2">
    <citation type="journal article" date="2022" name="Res Sq">
        <title>Comparative Genomics Reveals Insights into the Divergent Evolution of Astigmatic Mites and Household Pest Adaptations.</title>
        <authorList>
            <person name="Xiong Q."/>
            <person name="Wan A.T.-Y."/>
            <person name="Liu X.-Y."/>
            <person name="Fung C.S.-H."/>
            <person name="Xiao X."/>
            <person name="Malainual N."/>
            <person name="Hou J."/>
            <person name="Wang L."/>
            <person name="Wang M."/>
            <person name="Yang K."/>
            <person name="Cui Y."/>
            <person name="Leung E."/>
            <person name="Nong W."/>
            <person name="Shin S.-K."/>
            <person name="Au S."/>
            <person name="Jeong K.Y."/>
            <person name="Chew F.T."/>
            <person name="Hui J."/>
            <person name="Leung T.F."/>
            <person name="Tungtrongchitr A."/>
            <person name="Zhong N."/>
            <person name="Liu Z."/>
            <person name="Tsui S."/>
        </authorList>
    </citation>
    <scope>NUCLEOTIDE SEQUENCE</scope>
    <source>
        <strain evidence="1">Derf</strain>
        <tissue evidence="1">Whole organism</tissue>
    </source>
</reference>
<evidence type="ECO:0000313" key="2">
    <source>
        <dbReference type="Proteomes" id="UP000790347"/>
    </source>
</evidence>
<gene>
    <name evidence="1" type="ORF">DERF_000946</name>
</gene>
<protein>
    <submittedName>
        <fullName evidence="1">Uncharacterized protein</fullName>
    </submittedName>
</protein>
<evidence type="ECO:0000313" key="1">
    <source>
        <dbReference type="EMBL" id="KAH9526888.1"/>
    </source>
</evidence>
<dbReference type="Proteomes" id="UP000790347">
    <property type="component" value="Unassembled WGS sequence"/>
</dbReference>
<organism evidence="1 2">
    <name type="scientific">Dermatophagoides farinae</name>
    <name type="common">American house dust mite</name>
    <dbReference type="NCBI Taxonomy" id="6954"/>
    <lineage>
        <taxon>Eukaryota</taxon>
        <taxon>Metazoa</taxon>
        <taxon>Ecdysozoa</taxon>
        <taxon>Arthropoda</taxon>
        <taxon>Chelicerata</taxon>
        <taxon>Arachnida</taxon>
        <taxon>Acari</taxon>
        <taxon>Acariformes</taxon>
        <taxon>Sarcoptiformes</taxon>
        <taxon>Astigmata</taxon>
        <taxon>Psoroptidia</taxon>
        <taxon>Analgoidea</taxon>
        <taxon>Pyroglyphidae</taxon>
        <taxon>Dermatophagoidinae</taxon>
        <taxon>Dermatophagoides</taxon>
    </lineage>
</organism>
<comment type="caution">
    <text evidence="1">The sequence shown here is derived from an EMBL/GenBank/DDBJ whole genome shotgun (WGS) entry which is preliminary data.</text>
</comment>
<dbReference type="EMBL" id="ASGP02000001">
    <property type="protein sequence ID" value="KAH9526888.1"/>
    <property type="molecule type" value="Genomic_DNA"/>
</dbReference>
<keyword evidence="2" id="KW-1185">Reference proteome</keyword>
<accession>A0A922I9V8</accession>
<sequence>MKMKTVGGLVSVSAVEQICFGGIISRDNKKRKENKHNGYHRHRYHHHSIYLFSNLMFFNTSNKFFFAYT</sequence>
<dbReference type="AlphaFoldDB" id="A0A922I9V8"/>
<proteinExistence type="predicted"/>